<protein>
    <submittedName>
        <fullName evidence="2">GTPase</fullName>
    </submittedName>
</protein>
<gene>
    <name evidence="2" type="ORF">D187_002829</name>
</gene>
<feature type="domain" description="G" evidence="1">
    <location>
        <begin position="46"/>
        <end position="144"/>
    </location>
</feature>
<reference evidence="2" key="1">
    <citation type="submission" date="2013-05" db="EMBL/GenBank/DDBJ databases">
        <title>Genome assembly of Cystobacter fuscus DSM 2262.</title>
        <authorList>
            <person name="Sharma G."/>
            <person name="Khatri I."/>
            <person name="Kaur C."/>
            <person name="Mayilraj S."/>
            <person name="Subramanian S."/>
        </authorList>
    </citation>
    <scope>NUCLEOTIDE SEQUENCE [LARGE SCALE GENOMIC DNA]</scope>
    <source>
        <strain evidence="2">DSM 2262</strain>
    </source>
</reference>
<dbReference type="InterPro" id="IPR006073">
    <property type="entry name" value="GTP-bd"/>
</dbReference>
<dbReference type="GO" id="GO:0000028">
    <property type="term" value="P:ribosomal small subunit assembly"/>
    <property type="evidence" value="ECO:0007669"/>
    <property type="project" value="TreeGrafter"/>
</dbReference>
<organism evidence="2 3">
    <name type="scientific">Cystobacter fuscus (strain ATCC 25194 / DSM 2262 / NBRC 100088 / M29)</name>
    <dbReference type="NCBI Taxonomy" id="1242864"/>
    <lineage>
        <taxon>Bacteria</taxon>
        <taxon>Pseudomonadati</taxon>
        <taxon>Myxococcota</taxon>
        <taxon>Myxococcia</taxon>
        <taxon>Myxococcales</taxon>
        <taxon>Cystobacterineae</taxon>
        <taxon>Archangiaceae</taxon>
        <taxon>Cystobacter</taxon>
    </lineage>
</organism>
<evidence type="ECO:0000259" key="1">
    <source>
        <dbReference type="Pfam" id="PF01926"/>
    </source>
</evidence>
<proteinExistence type="predicted"/>
<dbReference type="PANTHER" id="PTHR42698">
    <property type="entry name" value="GTPASE ERA"/>
    <property type="match status" value="1"/>
</dbReference>
<dbReference type="CDD" id="cd00882">
    <property type="entry name" value="Ras_like_GTPase"/>
    <property type="match status" value="1"/>
</dbReference>
<sequence>MRLIRKFLELLSGEEVPPELKALGITREQMRQLKAETEKAANTPPRIALIGETGVGKSSTINALFNAGRPVSHTQACTPTDAEFLYSGSKGEIAVVDMPGLGEDVEVDKQHLETYRRVLPGCDVILWVFKADNRAITHIQGSIKLLVDERILDIRHLVIGLNQIDLVQPGSWDTAINMPSEEQESSITARTEDIEQKLRRVCPLPEHRVVPYSAMKGYATDHLLQAMLDACDRKRQWALVERADCADFKALVDPHMLKQAIGQ</sequence>
<dbReference type="InterPro" id="IPR027417">
    <property type="entry name" value="P-loop_NTPase"/>
</dbReference>
<dbReference type="OrthoDB" id="974105at2"/>
<dbReference type="GO" id="GO:0019843">
    <property type="term" value="F:rRNA binding"/>
    <property type="evidence" value="ECO:0007669"/>
    <property type="project" value="TreeGrafter"/>
</dbReference>
<comment type="caution">
    <text evidence="2">The sequence shown here is derived from an EMBL/GenBank/DDBJ whole genome shotgun (WGS) entry which is preliminary data.</text>
</comment>
<dbReference type="EMBL" id="ANAH02000017">
    <property type="protein sequence ID" value="EPX59339.1"/>
    <property type="molecule type" value="Genomic_DNA"/>
</dbReference>
<dbReference type="RefSeq" id="WP_002628918.1">
    <property type="nucleotide sequence ID" value="NZ_ANAH02000017.1"/>
</dbReference>
<keyword evidence="3" id="KW-1185">Reference proteome</keyword>
<dbReference type="GO" id="GO:0005525">
    <property type="term" value="F:GTP binding"/>
    <property type="evidence" value="ECO:0007669"/>
    <property type="project" value="InterPro"/>
</dbReference>
<dbReference type="GO" id="GO:0043024">
    <property type="term" value="F:ribosomal small subunit binding"/>
    <property type="evidence" value="ECO:0007669"/>
    <property type="project" value="TreeGrafter"/>
</dbReference>
<dbReference type="Gene3D" id="3.40.50.300">
    <property type="entry name" value="P-loop containing nucleotide triphosphate hydrolases"/>
    <property type="match status" value="1"/>
</dbReference>
<dbReference type="AlphaFoldDB" id="S9QDB1"/>
<accession>S9QDB1</accession>
<dbReference type="Proteomes" id="UP000011682">
    <property type="component" value="Unassembled WGS sequence"/>
</dbReference>
<dbReference type="eggNOG" id="COG3596">
    <property type="taxonomic scope" value="Bacteria"/>
</dbReference>
<dbReference type="PANTHER" id="PTHR42698:SF1">
    <property type="entry name" value="GTPASE ERA, MITOCHONDRIAL"/>
    <property type="match status" value="1"/>
</dbReference>
<dbReference type="InterPro" id="IPR005662">
    <property type="entry name" value="GTPase_Era-like"/>
</dbReference>
<dbReference type="SUPFAM" id="SSF52540">
    <property type="entry name" value="P-loop containing nucleoside triphosphate hydrolases"/>
    <property type="match status" value="1"/>
</dbReference>
<evidence type="ECO:0000313" key="3">
    <source>
        <dbReference type="Proteomes" id="UP000011682"/>
    </source>
</evidence>
<name>S9QDB1_CYSF2</name>
<evidence type="ECO:0000313" key="2">
    <source>
        <dbReference type="EMBL" id="EPX59339.1"/>
    </source>
</evidence>
<dbReference type="Pfam" id="PF01926">
    <property type="entry name" value="MMR_HSR1"/>
    <property type="match status" value="1"/>
</dbReference>